<protein>
    <recommendedName>
        <fullName evidence="8">Methylisocitrate lyase</fullName>
        <ecNumber evidence="8">4.1.3.30</ecNumber>
    </recommendedName>
</protein>
<evidence type="ECO:0000256" key="7">
    <source>
        <dbReference type="ARBA" id="ARBA00058526"/>
    </source>
</evidence>
<dbReference type="RefSeq" id="WP_085910540.1">
    <property type="nucleotide sequence ID" value="NZ_AP018920.1"/>
</dbReference>
<comment type="catalytic activity">
    <reaction evidence="6">
        <text>3-hydroxybutane-1,2,3-tricarboxylate = pyruvate + succinate</text>
        <dbReference type="Rhea" id="RHEA:57504"/>
        <dbReference type="ChEBI" id="CHEBI:15361"/>
        <dbReference type="ChEBI" id="CHEBI:30031"/>
        <dbReference type="ChEBI" id="CHEBI:141790"/>
    </reaction>
</comment>
<dbReference type="Proteomes" id="UP000194360">
    <property type="component" value="Unassembled WGS sequence"/>
</dbReference>
<dbReference type="InterPro" id="IPR018523">
    <property type="entry name" value="Isocitrate_lyase_ph_CS"/>
</dbReference>
<evidence type="ECO:0000256" key="3">
    <source>
        <dbReference type="ARBA" id="ARBA00022723"/>
    </source>
</evidence>
<comment type="catalytic activity">
    <reaction evidence="8">
        <text>(2S,3R)-3-hydroxybutane-1,2,3-tricarboxylate = pyruvate + succinate</text>
        <dbReference type="Rhea" id="RHEA:16809"/>
        <dbReference type="ChEBI" id="CHEBI:15361"/>
        <dbReference type="ChEBI" id="CHEBI:30031"/>
        <dbReference type="ChEBI" id="CHEBI:57429"/>
        <dbReference type="EC" id="4.1.3.30"/>
    </reaction>
</comment>
<keyword evidence="4" id="KW-0460">Magnesium</keyword>
<dbReference type="GO" id="GO:0046421">
    <property type="term" value="F:methylisocitrate lyase activity"/>
    <property type="evidence" value="ECO:0007669"/>
    <property type="project" value="UniProtKB-EC"/>
</dbReference>
<dbReference type="InterPro" id="IPR040442">
    <property type="entry name" value="Pyrv_kinase-like_dom_sf"/>
</dbReference>
<dbReference type="EC" id="4.1.3.30" evidence="8"/>
<dbReference type="PROSITE" id="PS00161">
    <property type="entry name" value="ISOCITRATE_LYASE"/>
    <property type="match status" value="1"/>
</dbReference>
<comment type="pathway">
    <text evidence="8">Organic acid metabolism; propanoate degradation.</text>
</comment>
<name>A0A1Y2N9D0_PSEAH</name>
<dbReference type="CDD" id="cd00377">
    <property type="entry name" value="ICL_PEPM"/>
    <property type="match status" value="1"/>
</dbReference>
<dbReference type="GO" id="GO:0046872">
    <property type="term" value="F:metal ion binding"/>
    <property type="evidence" value="ECO:0007669"/>
    <property type="project" value="UniProtKB-KW"/>
</dbReference>
<comment type="caution">
    <text evidence="9">The sequence shown here is derived from an EMBL/GenBank/DDBJ whole genome shotgun (WGS) entry which is preliminary data.</text>
</comment>
<proteinExistence type="inferred from homology"/>
<accession>A0A1Y2N9D0</accession>
<keyword evidence="5 8" id="KW-0456">Lyase</keyword>
<dbReference type="FunFam" id="3.20.20.60:FF:000009">
    <property type="entry name" value="2-methylisocitrate lyase"/>
    <property type="match status" value="1"/>
</dbReference>
<gene>
    <name evidence="9" type="primary">prpB</name>
    <name evidence="9" type="ORF">BG845_00194</name>
</gene>
<dbReference type="AlphaFoldDB" id="A0A1Y2N9D0"/>
<dbReference type="NCBIfam" id="TIGR02317">
    <property type="entry name" value="prpB"/>
    <property type="match status" value="1"/>
</dbReference>
<dbReference type="UniPathway" id="UPA00946"/>
<dbReference type="PANTHER" id="PTHR42905:SF5">
    <property type="entry name" value="CARBOXYVINYL-CARBOXYPHOSPHONATE PHOSPHORYLMUTASE, CHLOROPLASTIC"/>
    <property type="match status" value="1"/>
</dbReference>
<comment type="function">
    <text evidence="7">Involved in the methylcitric acid cycle. Catalyzes the cleavage of 2-methylisocitrate to yield pyruvate and succinate.</text>
</comment>
<comment type="similarity">
    <text evidence="2 8">Belongs to the isocitrate lyase/PEP mutase superfamily. Methylisocitrate lyase family.</text>
</comment>
<dbReference type="STRING" id="2074.BG845_00194"/>
<dbReference type="Gene3D" id="3.20.20.60">
    <property type="entry name" value="Phosphoenolpyruvate-binding domains"/>
    <property type="match status" value="1"/>
</dbReference>
<organism evidence="9 10">
    <name type="scientific">Pseudonocardia autotrophica</name>
    <name type="common">Amycolata autotrophica</name>
    <name type="synonym">Nocardia autotrophica</name>
    <dbReference type="NCBI Taxonomy" id="2074"/>
    <lineage>
        <taxon>Bacteria</taxon>
        <taxon>Bacillati</taxon>
        <taxon>Actinomycetota</taxon>
        <taxon>Actinomycetes</taxon>
        <taxon>Pseudonocardiales</taxon>
        <taxon>Pseudonocardiaceae</taxon>
        <taxon>Pseudonocardia</taxon>
    </lineage>
</organism>
<evidence type="ECO:0000256" key="5">
    <source>
        <dbReference type="ARBA" id="ARBA00023239"/>
    </source>
</evidence>
<reference evidence="9 10" key="1">
    <citation type="submission" date="2016-09" db="EMBL/GenBank/DDBJ databases">
        <title>Pseudonocardia autotrophica DSM535, a candidate organism with high potential of specific P450 cytochromes.</title>
        <authorList>
            <person name="Grumaz C."/>
            <person name="Vainshtein Y."/>
            <person name="Kirstahler P."/>
            <person name="Sohn K."/>
        </authorList>
    </citation>
    <scope>NUCLEOTIDE SEQUENCE [LARGE SCALE GENOMIC DNA]</scope>
    <source>
        <strain evidence="9 10">DSM 535</strain>
    </source>
</reference>
<evidence type="ECO:0000256" key="4">
    <source>
        <dbReference type="ARBA" id="ARBA00022842"/>
    </source>
</evidence>
<dbReference type="GO" id="GO:0019629">
    <property type="term" value="P:propionate catabolic process, 2-methylcitrate cycle"/>
    <property type="evidence" value="ECO:0007669"/>
    <property type="project" value="InterPro"/>
</dbReference>
<dbReference type="EMBL" id="MIGB01000001">
    <property type="protein sequence ID" value="OSY44074.1"/>
    <property type="molecule type" value="Genomic_DNA"/>
</dbReference>
<dbReference type="OrthoDB" id="9771433at2"/>
<evidence type="ECO:0000256" key="6">
    <source>
        <dbReference type="ARBA" id="ARBA00051150"/>
    </source>
</evidence>
<comment type="function">
    <text evidence="8">Catalyzes the thermodynamically favored C-C bond cleavage of (2R,3S)-2-methylisocitrate to yield pyruvate and succinate.</text>
</comment>
<keyword evidence="3" id="KW-0479">Metal-binding</keyword>
<comment type="cofactor">
    <cofactor evidence="1">
        <name>Mg(2+)</name>
        <dbReference type="ChEBI" id="CHEBI:18420"/>
    </cofactor>
</comment>
<dbReference type="PANTHER" id="PTHR42905">
    <property type="entry name" value="PHOSPHOENOLPYRUVATE CARBOXYLASE"/>
    <property type="match status" value="1"/>
</dbReference>
<evidence type="ECO:0000256" key="8">
    <source>
        <dbReference type="RuleBase" id="RU361121"/>
    </source>
</evidence>
<dbReference type="InterPro" id="IPR039556">
    <property type="entry name" value="ICL/PEPM"/>
</dbReference>
<sequence length="301" mass="32255">MLGSSSTAHQQRVAFREALADGRLLQFPGAFNALSAMLIAEQGFDGVYVSGAVLSAELGLPDVGLMTATEVAGRAATITRSTDLPTLVDADTGWGGPANVARTIRSFEDAGISGCHLEDQVEPKRCGHLEGKELVSTADMCTRIRAAVRGRRDDAFVLCARTDARAVEGLDAAIDRAKAYVDSGADMVFVEALTEEREYAAFRDALDVPLLANMTEFGKSPLLSAQTLEKLGINVVIYPVTLLRLAMGAAEAGLAEIRRSGSQQGVVERMQTRSRLYELLGYDEYAAFDARLAGYLEEDPS</sequence>
<evidence type="ECO:0000256" key="2">
    <source>
        <dbReference type="ARBA" id="ARBA00009282"/>
    </source>
</evidence>
<evidence type="ECO:0000313" key="9">
    <source>
        <dbReference type="EMBL" id="OSY44074.1"/>
    </source>
</evidence>
<dbReference type="Pfam" id="PF13714">
    <property type="entry name" value="PEP_mutase"/>
    <property type="match status" value="1"/>
</dbReference>
<evidence type="ECO:0000256" key="1">
    <source>
        <dbReference type="ARBA" id="ARBA00001946"/>
    </source>
</evidence>
<keyword evidence="10" id="KW-1185">Reference proteome</keyword>
<evidence type="ECO:0000313" key="10">
    <source>
        <dbReference type="Proteomes" id="UP000194360"/>
    </source>
</evidence>
<dbReference type="InterPro" id="IPR015813">
    <property type="entry name" value="Pyrv/PenolPyrv_kinase-like_dom"/>
</dbReference>
<dbReference type="SUPFAM" id="SSF51621">
    <property type="entry name" value="Phosphoenolpyruvate/pyruvate domain"/>
    <property type="match status" value="1"/>
</dbReference>
<dbReference type="InterPro" id="IPR012695">
    <property type="entry name" value="PrpB"/>
</dbReference>